<comment type="caution">
    <text evidence="3">The sequence shown here is derived from an EMBL/GenBank/DDBJ whole genome shotgun (WGS) entry which is preliminary data.</text>
</comment>
<keyword evidence="2" id="KW-0819">tRNA processing</keyword>
<evidence type="ECO:0000313" key="3">
    <source>
        <dbReference type="EMBL" id="OQR94811.1"/>
    </source>
</evidence>
<accession>A0A1V9ZA51</accession>
<dbReference type="PANTHER" id="PTHR15441">
    <property type="entry name" value="RIBONUCLEASE P PROTEIN SUBUNIT P14"/>
    <property type="match status" value="1"/>
</dbReference>
<sequence>MAGKWTWKEDKCYMRLSVRLLLPKDADVEVDPKQTKLALISGLKSVFGTISVARHAFDVLIQEKIAKGVYSCVLRLDSRTLSTLWGAFTMCTMLDKYPCKFQVEQVSSSLMELASQRYLD</sequence>
<dbReference type="AlphaFoldDB" id="A0A1V9ZA51"/>
<dbReference type="EMBL" id="JNBS01002164">
    <property type="protein sequence ID" value="OQR94811.1"/>
    <property type="molecule type" value="Genomic_DNA"/>
</dbReference>
<dbReference type="OrthoDB" id="61519at2759"/>
<dbReference type="GO" id="GO:0005730">
    <property type="term" value="C:nucleolus"/>
    <property type="evidence" value="ECO:0007669"/>
    <property type="project" value="TreeGrafter"/>
</dbReference>
<dbReference type="Gene3D" id="3.30.70.3250">
    <property type="entry name" value="Ribonuclease P, Pop5 subunit"/>
    <property type="match status" value="1"/>
</dbReference>
<dbReference type="GO" id="GO:0030681">
    <property type="term" value="C:multimeric ribonuclease P complex"/>
    <property type="evidence" value="ECO:0007669"/>
    <property type="project" value="TreeGrafter"/>
</dbReference>
<reference evidence="3 4" key="1">
    <citation type="journal article" date="2014" name="Genome Biol. Evol.">
        <title>The secreted proteins of Achlya hypogyna and Thraustotheca clavata identify the ancestral oomycete secretome and reveal gene acquisitions by horizontal gene transfer.</title>
        <authorList>
            <person name="Misner I."/>
            <person name="Blouin N."/>
            <person name="Leonard G."/>
            <person name="Richards T.A."/>
            <person name="Lane C.E."/>
        </authorList>
    </citation>
    <scope>NUCLEOTIDE SEQUENCE [LARGE SCALE GENOMIC DNA]</scope>
    <source>
        <strain evidence="3 4">ATCC 34112</strain>
    </source>
</reference>
<organism evidence="3 4">
    <name type="scientific">Thraustotheca clavata</name>
    <dbReference type="NCBI Taxonomy" id="74557"/>
    <lineage>
        <taxon>Eukaryota</taxon>
        <taxon>Sar</taxon>
        <taxon>Stramenopiles</taxon>
        <taxon>Oomycota</taxon>
        <taxon>Saprolegniomycetes</taxon>
        <taxon>Saprolegniales</taxon>
        <taxon>Achlyaceae</taxon>
        <taxon>Thraustotheca</taxon>
    </lineage>
</organism>
<dbReference type="InterPro" id="IPR038085">
    <property type="entry name" value="Rnp2-like_sf"/>
</dbReference>
<dbReference type="SUPFAM" id="SSF160350">
    <property type="entry name" value="Rnp2-like"/>
    <property type="match status" value="1"/>
</dbReference>
<dbReference type="STRING" id="74557.A0A1V9ZA51"/>
<gene>
    <name evidence="3" type="ORF">THRCLA_22213</name>
</gene>
<dbReference type="InterPro" id="IPR002759">
    <property type="entry name" value="Pop5/Rpp14/Rnp2-like"/>
</dbReference>
<comment type="similarity">
    <text evidence="1">Belongs to the eukaryotic/archaeal RNase P protein component 2 family.</text>
</comment>
<proteinExistence type="inferred from homology"/>
<protein>
    <submittedName>
        <fullName evidence="3">Uncharacterized protein</fullName>
    </submittedName>
</protein>
<evidence type="ECO:0000256" key="2">
    <source>
        <dbReference type="ARBA" id="ARBA00022694"/>
    </source>
</evidence>
<name>A0A1V9ZA51_9STRA</name>
<keyword evidence="4" id="KW-1185">Reference proteome</keyword>
<dbReference type="Proteomes" id="UP000243217">
    <property type="component" value="Unassembled WGS sequence"/>
</dbReference>
<dbReference type="PANTHER" id="PTHR15441:SF1">
    <property type="entry name" value="RIBONUCLEASE P PROTEIN SUBUNIT P14"/>
    <property type="match status" value="1"/>
</dbReference>
<evidence type="ECO:0000256" key="1">
    <source>
        <dbReference type="ARBA" id="ARBA00010800"/>
    </source>
</evidence>
<dbReference type="Pfam" id="PF01900">
    <property type="entry name" value="RNase_P_Rpp14"/>
    <property type="match status" value="1"/>
</dbReference>
<dbReference type="GO" id="GO:0001682">
    <property type="term" value="P:tRNA 5'-leader removal"/>
    <property type="evidence" value="ECO:0007669"/>
    <property type="project" value="InterPro"/>
</dbReference>
<evidence type="ECO:0000313" key="4">
    <source>
        <dbReference type="Proteomes" id="UP000243217"/>
    </source>
</evidence>
<dbReference type="GO" id="GO:0033204">
    <property type="term" value="F:ribonuclease P RNA binding"/>
    <property type="evidence" value="ECO:0007669"/>
    <property type="project" value="TreeGrafter"/>
</dbReference>